<keyword evidence="2" id="KW-1185">Reference proteome</keyword>
<accession>A0A4R7J5G5</accession>
<evidence type="ECO:0000313" key="2">
    <source>
        <dbReference type="Proteomes" id="UP000295371"/>
    </source>
</evidence>
<sequence>MKDFTVETPAWADDASRFESLGDGIYRDRQEGESGEPKLLLSFTYEEDDDSQYPLEDLLDKYLLSLSAETEFVSDPQPGDRATMEFEGEVDGLRQAAALVGRTVRNQVTTTDGREYVSMVIE</sequence>
<comment type="caution">
    <text evidence="1">The sequence shown here is derived from an EMBL/GenBank/DDBJ whole genome shotgun (WGS) entry which is preliminary data.</text>
</comment>
<dbReference type="Proteomes" id="UP000295371">
    <property type="component" value="Unassembled WGS sequence"/>
</dbReference>
<dbReference type="EMBL" id="SOAW01000001">
    <property type="protein sequence ID" value="TDT32592.1"/>
    <property type="molecule type" value="Genomic_DNA"/>
</dbReference>
<name>A0A4R7J5G5_9ACTN</name>
<organism evidence="1 2">
    <name type="scientific">Naumannella halotolerans</name>
    <dbReference type="NCBI Taxonomy" id="993414"/>
    <lineage>
        <taxon>Bacteria</taxon>
        <taxon>Bacillati</taxon>
        <taxon>Actinomycetota</taxon>
        <taxon>Actinomycetes</taxon>
        <taxon>Propionibacteriales</taxon>
        <taxon>Propionibacteriaceae</taxon>
        <taxon>Naumannella</taxon>
    </lineage>
</organism>
<evidence type="ECO:0000313" key="1">
    <source>
        <dbReference type="EMBL" id="TDT32592.1"/>
    </source>
</evidence>
<protein>
    <submittedName>
        <fullName evidence="1">Uncharacterized protein</fullName>
    </submittedName>
</protein>
<proteinExistence type="predicted"/>
<reference evidence="1 2" key="1">
    <citation type="submission" date="2019-03" db="EMBL/GenBank/DDBJ databases">
        <title>Genomic Encyclopedia of Archaeal and Bacterial Type Strains, Phase II (KMG-II): from individual species to whole genera.</title>
        <authorList>
            <person name="Goeker M."/>
        </authorList>
    </citation>
    <scope>NUCLEOTIDE SEQUENCE [LARGE SCALE GENOMIC DNA]</scope>
    <source>
        <strain evidence="1 2">DSM 24323</strain>
    </source>
</reference>
<dbReference type="AlphaFoldDB" id="A0A4R7J5G5"/>
<gene>
    <name evidence="1" type="ORF">CLV29_0172</name>
</gene>